<protein>
    <recommendedName>
        <fullName evidence="6">DUF2142 domain-containing protein</fullName>
    </recommendedName>
</protein>
<feature type="transmembrane region" description="Helical" evidence="1">
    <location>
        <begin position="293"/>
        <end position="312"/>
    </location>
</feature>
<feature type="transmembrane region" description="Helical" evidence="1">
    <location>
        <begin position="403"/>
        <end position="422"/>
    </location>
</feature>
<dbReference type="RefSeq" id="WP_076996554.1">
    <property type="nucleotide sequence ID" value="NZ_MSPR01000016.1"/>
</dbReference>
<evidence type="ECO:0000256" key="1">
    <source>
        <dbReference type="SAM" id="Phobius"/>
    </source>
</evidence>
<keyword evidence="5" id="KW-1185">Reference proteome</keyword>
<evidence type="ECO:0000313" key="5">
    <source>
        <dbReference type="Proteomes" id="UP000188946"/>
    </source>
</evidence>
<evidence type="ECO:0000313" key="3">
    <source>
        <dbReference type="EMBL" id="ONK27413.1"/>
    </source>
</evidence>
<dbReference type="Proteomes" id="UP000188600">
    <property type="component" value="Unassembled WGS sequence"/>
</dbReference>
<evidence type="ECO:0000313" key="4">
    <source>
        <dbReference type="Proteomes" id="UP000188600"/>
    </source>
</evidence>
<feature type="transmembrane region" description="Helical" evidence="1">
    <location>
        <begin position="437"/>
        <end position="454"/>
    </location>
</feature>
<feature type="transmembrane region" description="Helical" evidence="1">
    <location>
        <begin position="177"/>
        <end position="198"/>
    </location>
</feature>
<feature type="transmembrane region" description="Helical" evidence="1">
    <location>
        <begin position="59"/>
        <end position="78"/>
    </location>
</feature>
<keyword evidence="1" id="KW-1133">Transmembrane helix</keyword>
<sequence>MLVKQNMKYSLVLLLVAIVVLIAYPGEIGIPKLVYLITGLFLLVSLFLPHLLDKWNGKGLYLLIAFLGTVSALVTPVLNTPDEPVHFARALKVATGEVNLDNRPEHLTVSQDYQEVNRQGKVQVTETDLFSVPTSDKQTEFVNQADYRATNQYSFLSYLPQAFGIVIGKFLHLNVGYIFYLGRIFNALAYAVFAVFAIKLSGRCKQLMFAGATLPMTISLAGSYNQDATSIGVQLLAIGFLLHLLEKEEKIGLLDVVLYALICGMILLTKLPFVAFAGLLIFIPRKRFSSKGVYLSTFLVAAMLVIATGIWYKVSGEVHYSFHLPDTDVSSQLHNLVSQPSSYLPVLFKEFVNIGYRMHQLFIFGWLDLPMSHLYPYFLLLYAAIVGLNMGTVKLPKWTKLGFLLVSSVIILGIVTVMYLTWTPVGAVEVLGVQGRYYISIYVIIMLMIASIKPKVFAVNQVSDSLVLQTSLYSNLAMLLLSISMLP</sequence>
<dbReference type="InterPro" id="IPR018674">
    <property type="entry name" value="DUF2142_membrane"/>
</dbReference>
<feature type="transmembrane region" description="Helical" evidence="1">
    <location>
        <begin position="257"/>
        <end position="281"/>
    </location>
</feature>
<evidence type="ECO:0000313" key="2">
    <source>
        <dbReference type="EMBL" id="ONK26088.1"/>
    </source>
</evidence>
<dbReference type="EMBL" id="MSPT01000018">
    <property type="protein sequence ID" value="ONK26088.1"/>
    <property type="molecule type" value="Genomic_DNA"/>
</dbReference>
<evidence type="ECO:0008006" key="6">
    <source>
        <dbReference type="Google" id="ProtNLM"/>
    </source>
</evidence>
<reference evidence="4 5" key="1">
    <citation type="submission" date="2016-12" db="EMBL/GenBank/DDBJ databases">
        <authorList>
            <person name="Gulvik C.A."/>
        </authorList>
    </citation>
    <scope>NUCLEOTIDE SEQUENCE [LARGE SCALE GENOMIC DNA]</scope>
    <source>
        <strain evidence="3 5">12-5202</strain>
        <strain evidence="2 4">12-5291</strain>
    </source>
</reference>
<gene>
    <name evidence="3" type="ORF">BVE84_08195</name>
    <name evidence="2" type="ORF">BVE86_08355</name>
</gene>
<keyword evidence="1" id="KW-0472">Membrane</keyword>
<proteinExistence type="predicted"/>
<comment type="caution">
    <text evidence="2">The sequence shown here is derived from an EMBL/GenBank/DDBJ whole genome shotgun (WGS) entry which is preliminary data.</text>
</comment>
<organism evidence="2 4">
    <name type="scientific">Streptococcus azizii</name>
    <dbReference type="NCBI Taxonomy" id="1579424"/>
    <lineage>
        <taxon>Bacteria</taxon>
        <taxon>Bacillati</taxon>
        <taxon>Bacillota</taxon>
        <taxon>Bacilli</taxon>
        <taxon>Lactobacillales</taxon>
        <taxon>Streptococcaceae</taxon>
        <taxon>Streptococcus</taxon>
    </lineage>
</organism>
<feature type="transmembrane region" description="Helical" evidence="1">
    <location>
        <begin position="374"/>
        <end position="391"/>
    </location>
</feature>
<dbReference type="AlphaFoldDB" id="A0AB36JQK1"/>
<dbReference type="EMBL" id="MSPR01000016">
    <property type="protein sequence ID" value="ONK27413.1"/>
    <property type="molecule type" value="Genomic_DNA"/>
</dbReference>
<dbReference type="Proteomes" id="UP000188946">
    <property type="component" value="Unassembled WGS sequence"/>
</dbReference>
<feature type="transmembrane region" description="Helical" evidence="1">
    <location>
        <begin position="35"/>
        <end position="52"/>
    </location>
</feature>
<dbReference type="Pfam" id="PF09913">
    <property type="entry name" value="DUF2142"/>
    <property type="match status" value="1"/>
</dbReference>
<keyword evidence="1" id="KW-0812">Transmembrane</keyword>
<name>A0AB36JQK1_9STRE</name>
<feature type="transmembrane region" description="Helical" evidence="1">
    <location>
        <begin position="228"/>
        <end position="245"/>
    </location>
</feature>
<accession>A0AB36JQK1</accession>